<evidence type="ECO:0000313" key="2">
    <source>
        <dbReference type="EMBL" id="EOA89017.1"/>
    </source>
</evidence>
<dbReference type="AlphaFoldDB" id="R0KM56"/>
<name>R0KM56_EXST2</name>
<dbReference type="Proteomes" id="UP000016935">
    <property type="component" value="Unassembled WGS sequence"/>
</dbReference>
<keyword evidence="1" id="KW-0812">Transmembrane</keyword>
<dbReference type="OrthoDB" id="4768051at2759"/>
<reference evidence="2 3" key="1">
    <citation type="journal article" date="2012" name="PLoS Pathog.">
        <title>Diverse lifestyles and strategies of plant pathogenesis encoded in the genomes of eighteen Dothideomycetes fungi.</title>
        <authorList>
            <person name="Ohm R.A."/>
            <person name="Feau N."/>
            <person name="Henrissat B."/>
            <person name="Schoch C.L."/>
            <person name="Horwitz B.A."/>
            <person name="Barry K.W."/>
            <person name="Condon B.J."/>
            <person name="Copeland A.C."/>
            <person name="Dhillon B."/>
            <person name="Glaser F."/>
            <person name="Hesse C.N."/>
            <person name="Kosti I."/>
            <person name="LaButti K."/>
            <person name="Lindquist E.A."/>
            <person name="Lucas S."/>
            <person name="Salamov A.A."/>
            <person name="Bradshaw R.E."/>
            <person name="Ciuffetti L."/>
            <person name="Hamelin R.C."/>
            <person name="Kema G.H.J."/>
            <person name="Lawrence C."/>
            <person name="Scott J.A."/>
            <person name="Spatafora J.W."/>
            <person name="Turgeon B.G."/>
            <person name="de Wit P.J.G.M."/>
            <person name="Zhong S."/>
            <person name="Goodwin S.B."/>
            <person name="Grigoriev I.V."/>
        </authorList>
    </citation>
    <scope>NUCLEOTIDE SEQUENCE [LARGE SCALE GENOMIC DNA]</scope>
    <source>
        <strain evidence="3">28A</strain>
    </source>
</reference>
<feature type="transmembrane region" description="Helical" evidence="1">
    <location>
        <begin position="82"/>
        <end position="109"/>
    </location>
</feature>
<proteinExistence type="predicted"/>
<feature type="transmembrane region" description="Helical" evidence="1">
    <location>
        <begin position="511"/>
        <end position="530"/>
    </location>
</feature>
<dbReference type="GeneID" id="19404342"/>
<reference evidence="2 3" key="2">
    <citation type="journal article" date="2013" name="PLoS Genet.">
        <title>Comparative genome structure, secondary metabolite, and effector coding capacity across Cochliobolus pathogens.</title>
        <authorList>
            <person name="Condon B.J."/>
            <person name="Leng Y."/>
            <person name="Wu D."/>
            <person name="Bushley K.E."/>
            <person name="Ohm R.A."/>
            <person name="Otillar R."/>
            <person name="Martin J."/>
            <person name="Schackwitz W."/>
            <person name="Grimwood J."/>
            <person name="MohdZainudin N."/>
            <person name="Xue C."/>
            <person name="Wang R."/>
            <person name="Manning V.A."/>
            <person name="Dhillon B."/>
            <person name="Tu Z.J."/>
            <person name="Steffenson B.J."/>
            <person name="Salamov A."/>
            <person name="Sun H."/>
            <person name="Lowry S."/>
            <person name="LaButti K."/>
            <person name="Han J."/>
            <person name="Copeland A."/>
            <person name="Lindquist E."/>
            <person name="Barry K."/>
            <person name="Schmutz J."/>
            <person name="Baker S.E."/>
            <person name="Ciuffetti L.M."/>
            <person name="Grigoriev I.V."/>
            <person name="Zhong S."/>
            <person name="Turgeon B.G."/>
        </authorList>
    </citation>
    <scope>NUCLEOTIDE SEQUENCE [LARGE SCALE GENOMIC DNA]</scope>
    <source>
        <strain evidence="3">28A</strain>
    </source>
</reference>
<gene>
    <name evidence="2" type="ORF">SETTUDRAFT_38325</name>
</gene>
<protein>
    <submittedName>
        <fullName evidence="2">Uncharacterized protein</fullName>
    </submittedName>
</protein>
<dbReference type="eggNOG" id="ENOG502S1M0">
    <property type="taxonomic scope" value="Eukaryota"/>
</dbReference>
<evidence type="ECO:0000313" key="3">
    <source>
        <dbReference type="Proteomes" id="UP000016935"/>
    </source>
</evidence>
<keyword evidence="1" id="KW-1133">Transmembrane helix</keyword>
<sequence>MVERFAKYNPIGGAMSTPLSTSSTDLTDSPAKPINRRRHHGRLFWTEICWRLMATLIFSIAITIILYSFSLKGILSRWEKRWSNALAILFSSLVSLSTGSLLGLLGTMLRWPLLARKLHTPVDVDLILGMYSPTGALRLIWVHTVHKRKWCFTTVVVLVYLLANIIGQLSVAAFGLTFDLNQQPGIEYPASITNWNTTDWYNDTMLQTADDEYGFLSQNLRLSNVPGGDFDSKNISTYNATNINGHGLNRMINGDRVTYSYYLKEYRGEEVNSSKTNVLHSSSKCIGETVSRSPDGEMQRYPGGDTTDETFITVLKNILNIYQASQDDIIWTAPLHYGRLNEGSECARTYIYTESYEGDAGRNRNVSLFQCDTCTSHNTSIPGLGLLELSHSTTHNISNLVHRISSFDRVWGPMEEGSHYTVRAYSGMNKNEHFANYINEVVKGGYEELYPELGIPTHAKLHAAHLAARLPLLAVMGADIQLPRMTRIPGASERRFVNVRLNVDLKKPIEVLVGILAGQMLAIAVVVFYCRKVFIRDYASHLSVARLLKTTMEGVQGMSTHTGEEITEYLDSKGRRGFGGRSVQRCRE</sequence>
<dbReference type="RefSeq" id="XP_008023341.1">
    <property type="nucleotide sequence ID" value="XM_008025150.1"/>
</dbReference>
<feature type="transmembrane region" description="Helical" evidence="1">
    <location>
        <begin position="150"/>
        <end position="176"/>
    </location>
</feature>
<dbReference type="HOGENOM" id="CLU_499647_0_0_1"/>
<keyword evidence="3" id="KW-1185">Reference proteome</keyword>
<keyword evidence="1" id="KW-0472">Membrane</keyword>
<accession>R0KM56</accession>
<dbReference type="EMBL" id="KB908526">
    <property type="protein sequence ID" value="EOA89017.1"/>
    <property type="molecule type" value="Genomic_DNA"/>
</dbReference>
<evidence type="ECO:0000256" key="1">
    <source>
        <dbReference type="SAM" id="Phobius"/>
    </source>
</evidence>
<feature type="transmembrane region" description="Helical" evidence="1">
    <location>
        <begin position="48"/>
        <end position="70"/>
    </location>
</feature>
<organism evidence="2 3">
    <name type="scientific">Exserohilum turcicum (strain 28A)</name>
    <name type="common">Northern leaf blight fungus</name>
    <name type="synonym">Setosphaeria turcica</name>
    <dbReference type="NCBI Taxonomy" id="671987"/>
    <lineage>
        <taxon>Eukaryota</taxon>
        <taxon>Fungi</taxon>
        <taxon>Dikarya</taxon>
        <taxon>Ascomycota</taxon>
        <taxon>Pezizomycotina</taxon>
        <taxon>Dothideomycetes</taxon>
        <taxon>Pleosporomycetidae</taxon>
        <taxon>Pleosporales</taxon>
        <taxon>Pleosporineae</taxon>
        <taxon>Pleosporaceae</taxon>
        <taxon>Exserohilum</taxon>
    </lineage>
</organism>